<name>A0A506PII6_9FLAO</name>
<evidence type="ECO:0000313" key="6">
    <source>
        <dbReference type="Proteomes" id="UP000317332"/>
    </source>
</evidence>
<dbReference type="Proteomes" id="UP000317332">
    <property type="component" value="Unassembled WGS sequence"/>
</dbReference>
<dbReference type="Gene3D" id="2.60.120.260">
    <property type="entry name" value="Galactose-binding domain-like"/>
    <property type="match status" value="1"/>
</dbReference>
<organism evidence="5 6">
    <name type="scientific">Paucihalobacter ruber</name>
    <dbReference type="NCBI Taxonomy" id="2567861"/>
    <lineage>
        <taxon>Bacteria</taxon>
        <taxon>Pseudomonadati</taxon>
        <taxon>Bacteroidota</taxon>
        <taxon>Flavobacteriia</taxon>
        <taxon>Flavobacteriales</taxon>
        <taxon>Flavobacteriaceae</taxon>
        <taxon>Paucihalobacter</taxon>
    </lineage>
</organism>
<dbReference type="NCBIfam" id="TIGR04183">
    <property type="entry name" value="Por_Secre_tail"/>
    <property type="match status" value="1"/>
</dbReference>
<keyword evidence="2" id="KW-0378">Hydrolase</keyword>
<sequence length="516" mass="54797">MKKTTFIILLFLGQLGISQNVLVNGDFSNGLNSWSTFIADFAGVSATVTAANNEANITNIAGAGGQVWHVQLNQILTASQISSLVVGESYKISFNARSNANGRQLRLYFGQDGGAFTSLIIEDYQLTTTMDAYEATVIVGQTFGAMKLGFEMGLSNNDVFIDDVALELNVVDPATNADLSDLQIDNNTIPGFSPTTIDYTFGVGSGAPIPQVTAAVTSNANAEALITQATTVPGDATVVVTAEDGVTTKTYTVSFIVEGPSTAAPTPPARPAEDVISIFSDAYNNIAVDTFDTPWCGATTTEVLIEGNATKKVVGLGCEGVDWQGARTIDATGFTFFHMDIYTDSETLDKSFNVKFSNWAGGTGEANAIEFSVTNANFLTTPNPGTWISLDIPIASFTNINGSSINDIVQFIISSNLGTVYYDNLYLHKGTVLSTNEFSADAFTVSPNPTNSFWNVKTVSQTITNITVFDILGKQVVNINPNAAEAVIDASSLRDGLYLAKISTENGSQTVKLIKN</sequence>
<dbReference type="OrthoDB" id="5381604at2"/>
<dbReference type="RefSeq" id="WP_140990356.1">
    <property type="nucleotide sequence ID" value="NZ_VHIQ01000004.1"/>
</dbReference>
<proteinExistence type="predicted"/>
<reference evidence="5 6" key="1">
    <citation type="submission" date="2019-06" db="EMBL/GenBank/DDBJ databases">
        <title>Flavobacteriaceae Paucihalobacterium erythroidium CWB-1, complete genome.</title>
        <authorList>
            <person name="Wu S."/>
        </authorList>
    </citation>
    <scope>NUCLEOTIDE SEQUENCE [LARGE SCALE GENOMIC DNA]</scope>
    <source>
        <strain evidence="5 6">CWB-1</strain>
    </source>
</reference>
<evidence type="ECO:0000256" key="1">
    <source>
        <dbReference type="ARBA" id="ARBA00022729"/>
    </source>
</evidence>
<evidence type="ECO:0000256" key="2">
    <source>
        <dbReference type="ARBA" id="ARBA00022801"/>
    </source>
</evidence>
<dbReference type="Pfam" id="PF02018">
    <property type="entry name" value="CBM_4_9"/>
    <property type="match status" value="1"/>
</dbReference>
<accession>A0A506PII6</accession>
<evidence type="ECO:0000313" key="5">
    <source>
        <dbReference type="EMBL" id="TPV33394.1"/>
    </source>
</evidence>
<dbReference type="InterPro" id="IPR026444">
    <property type="entry name" value="Secre_tail"/>
</dbReference>
<dbReference type="GO" id="GO:0016798">
    <property type="term" value="F:hydrolase activity, acting on glycosyl bonds"/>
    <property type="evidence" value="ECO:0007669"/>
    <property type="project" value="InterPro"/>
</dbReference>
<evidence type="ECO:0000259" key="4">
    <source>
        <dbReference type="Pfam" id="PF18962"/>
    </source>
</evidence>
<protein>
    <submittedName>
        <fullName evidence="5">T9SS type A sorting domain-containing protein</fullName>
    </submittedName>
</protein>
<dbReference type="InterPro" id="IPR008979">
    <property type="entry name" value="Galactose-bd-like_sf"/>
</dbReference>
<dbReference type="InterPro" id="IPR003305">
    <property type="entry name" value="CenC_carb-bd"/>
</dbReference>
<evidence type="ECO:0000259" key="3">
    <source>
        <dbReference type="Pfam" id="PF02018"/>
    </source>
</evidence>
<gene>
    <name evidence="5" type="ORF">FJ651_09915</name>
</gene>
<keyword evidence="6" id="KW-1185">Reference proteome</keyword>
<comment type="caution">
    <text evidence="5">The sequence shown here is derived from an EMBL/GenBank/DDBJ whole genome shotgun (WGS) entry which is preliminary data.</text>
</comment>
<dbReference type="AlphaFoldDB" id="A0A506PII6"/>
<dbReference type="SUPFAM" id="SSF49785">
    <property type="entry name" value="Galactose-binding domain-like"/>
    <property type="match status" value="1"/>
</dbReference>
<dbReference type="Pfam" id="PF18962">
    <property type="entry name" value="Por_Secre_tail"/>
    <property type="match status" value="1"/>
</dbReference>
<feature type="domain" description="CBM-cenC" evidence="3">
    <location>
        <begin position="20"/>
        <end position="153"/>
    </location>
</feature>
<feature type="domain" description="Secretion system C-terminal sorting" evidence="4">
    <location>
        <begin position="446"/>
        <end position="514"/>
    </location>
</feature>
<keyword evidence="1" id="KW-0732">Signal</keyword>
<dbReference type="EMBL" id="VHIQ01000004">
    <property type="protein sequence ID" value="TPV33394.1"/>
    <property type="molecule type" value="Genomic_DNA"/>
</dbReference>